<dbReference type="InterPro" id="IPR027417">
    <property type="entry name" value="P-loop_NTPase"/>
</dbReference>
<protein>
    <submittedName>
        <fullName evidence="1">Uncharacterized protein</fullName>
    </submittedName>
</protein>
<dbReference type="SUPFAM" id="SSF52540">
    <property type="entry name" value="P-loop containing nucleoside triphosphate hydrolases"/>
    <property type="match status" value="1"/>
</dbReference>
<dbReference type="EMBL" id="APPN01000059">
    <property type="protein sequence ID" value="ENV34298.1"/>
    <property type="molecule type" value="Genomic_DNA"/>
</dbReference>
<dbReference type="Proteomes" id="UP000013117">
    <property type="component" value="Unassembled WGS sequence"/>
</dbReference>
<dbReference type="OrthoDB" id="9004810at2"/>
<name>N8ZRC1_9GAMM</name>
<evidence type="ECO:0000313" key="1">
    <source>
        <dbReference type="EMBL" id="ENV34298.1"/>
    </source>
</evidence>
<organism evidence="1 2">
    <name type="scientific">Acinetobacter gerneri DSM 14967 = CIP 107464 = MTCC 9824</name>
    <dbReference type="NCBI Taxonomy" id="1120926"/>
    <lineage>
        <taxon>Bacteria</taxon>
        <taxon>Pseudomonadati</taxon>
        <taxon>Pseudomonadota</taxon>
        <taxon>Gammaproteobacteria</taxon>
        <taxon>Moraxellales</taxon>
        <taxon>Moraxellaceae</taxon>
        <taxon>Acinetobacter</taxon>
    </lineage>
</organism>
<keyword evidence="2" id="KW-1185">Reference proteome</keyword>
<dbReference type="GeneID" id="84208990"/>
<reference evidence="1 2" key="1">
    <citation type="submission" date="2013-02" db="EMBL/GenBank/DDBJ databases">
        <title>The Genome Sequence of Acinetobacter gerneri CIP 107464.</title>
        <authorList>
            <consortium name="The Broad Institute Genome Sequencing Platform"/>
            <consortium name="The Broad Institute Genome Sequencing Center for Infectious Disease"/>
            <person name="Cerqueira G."/>
            <person name="Feldgarden M."/>
            <person name="Courvalin P."/>
            <person name="Perichon B."/>
            <person name="Grillot-Courvalin C."/>
            <person name="Clermont D."/>
            <person name="Rocha E."/>
            <person name="Yoon E.-J."/>
            <person name="Nemec A."/>
            <person name="Walker B."/>
            <person name="Young S.K."/>
            <person name="Zeng Q."/>
            <person name="Gargeya S."/>
            <person name="Fitzgerald M."/>
            <person name="Haas B."/>
            <person name="Abouelleil A."/>
            <person name="Alvarado L."/>
            <person name="Arachchi H.M."/>
            <person name="Berlin A.M."/>
            <person name="Chapman S.B."/>
            <person name="Dewar J."/>
            <person name="Goldberg J."/>
            <person name="Griggs A."/>
            <person name="Gujja S."/>
            <person name="Hansen M."/>
            <person name="Howarth C."/>
            <person name="Imamovic A."/>
            <person name="Larimer J."/>
            <person name="McCowan C."/>
            <person name="Murphy C."/>
            <person name="Neiman D."/>
            <person name="Pearson M."/>
            <person name="Priest M."/>
            <person name="Roberts A."/>
            <person name="Saif S."/>
            <person name="Shea T."/>
            <person name="Sisk P."/>
            <person name="Sykes S."/>
            <person name="Wortman J."/>
            <person name="Nusbaum C."/>
            <person name="Birren B."/>
        </authorList>
    </citation>
    <scope>NUCLEOTIDE SEQUENCE [LARGE SCALE GENOMIC DNA]</scope>
    <source>
        <strain evidence="1 2">CIP 107464</strain>
    </source>
</reference>
<proteinExistence type="predicted"/>
<evidence type="ECO:0000313" key="2">
    <source>
        <dbReference type="Proteomes" id="UP000013117"/>
    </source>
</evidence>
<accession>N8ZRC1</accession>
<dbReference type="PATRIC" id="fig|1120926.3.peg.1552"/>
<dbReference type="eggNOG" id="COG5635">
    <property type="taxonomic scope" value="Bacteria"/>
</dbReference>
<comment type="caution">
    <text evidence="1">The sequence shown here is derived from an EMBL/GenBank/DDBJ whole genome shotgun (WGS) entry which is preliminary data.</text>
</comment>
<dbReference type="HOGENOM" id="CLU_006178_0_0_6"/>
<dbReference type="RefSeq" id="WP_004861169.1">
    <property type="nucleotide sequence ID" value="NZ_ASYY01000015.1"/>
</dbReference>
<gene>
    <name evidence="1" type="ORF">F960_01617</name>
</gene>
<sequence length="1352" mass="157056">MTSSFYLQRKLYDHEKEYTELEVLDAFQIIIILAEPGAGKSSLLESFSNHLSIKKKTANIFNSRNNHDENSILIIDALDELVRVDQSAVSNLLGRAADLEPRKLIISSRSSEWEESYTSLVRDFFETEPRVFRLYPFNESEQQQIFEHYKPQEDFKKFESEVKKYNLEQLLANPQFLKIFADAYIESNRVFSDRKSIFSQAVKALAKETNNTFNVRNDLPLLKKIEHTEEIFAKLLLSGSEGVSTNVDNLDTLYPRIDSLIRLDNIDLYPSLLSSRLFKLAENESIHQPSHKIIAEFTAANYLVRKINADCNHISLHQCLSIIAPNGVVRDELRGLVAWMAALGDKSIQETLINIDPYAVLANGDPSQLLPSSKKYLLEKLICLVDEDPYFRRSDMWRTFSISGFFDNDSVTSVKYILTNSDKGLLRGLVLELIENAVILESLLPELEEILMNEATDKYIRELAGIRLTEIVNYEAAQTINRLIEQGTKSSLNIVAHLIERINIKSLSFEVILRFLEKCTLLYPNKNVGREITIGERYFIKNFITNLDYELVVNLLDKLSHDLYCTCKKEQYDCYCRNGISKIIGVLLDRYFELEKNSYDPQKIWFWLKNLNFHGGKREEDSVAVKVLQNDDNLRQNIIRLAFDGVTSIEDINQVRWKTLSSHSGLSLKIQDSYFILDYAFENNNTNLWSYFVETHHFHATNRNESLYELRKYAKHQAREKNELLKAWIKKNLAVKKNYLDTQRIVNRRRIKNRQFKRQKIKNENIQYIQNNRELIEAGKHFGCLIDFANLTLHSPERIKEEFNDINLVKTSLKNCLPFIESYVHNLGGLAKAQCNSTRYHAEVILYASCLEIFRDIGNLESVKLDLLQALRTDIDNRPTAVNEKEHEEFRNEVDRILFPDSKSRLQFLKDYIEPQLTYSDCQYTQVSWLRYSDTFKEFQATLPLEWLDQYPNISIETTKTLFDLSAQFCDKNKLIKLIALRCEEFNKQYITHATDIESINSKVIFWFVRGFFFLDESEIEPYWKHLKEQEKIIFILNDRAEGIRHGDHPFWPTLTPTKIWWILDEFIDQWPKVDLPDSWGMQDPPNETGYRFLSNLIWNFTKHVSETTLSIVNHLIADSRFEGMLLALKSIRSTLIRNLALVNFKAPSSEEIVNFLDNDSVITVEGLRALILEELEFYQNDLRGGDTTSPSLFYHKQYDGSTVSEYIHLNEVDATKIVADRLKLRLSNKGVIVTLEHQMQHANRCDITFAKVIDNQRKLLVLESKGQWHKELYNAASTQLAERYSIHPDAEQQGIYFVLWFGTNEKVANLIKHGISSAQELKVILESKLPSDLKGRIDIFVLDVSLEGSAV</sequence>